<organism evidence="1 2">
    <name type="scientific">Photinus pyralis</name>
    <name type="common">Common eastern firefly</name>
    <name type="synonym">Lampyris pyralis</name>
    <dbReference type="NCBI Taxonomy" id="7054"/>
    <lineage>
        <taxon>Eukaryota</taxon>
        <taxon>Metazoa</taxon>
        <taxon>Ecdysozoa</taxon>
        <taxon>Arthropoda</taxon>
        <taxon>Hexapoda</taxon>
        <taxon>Insecta</taxon>
        <taxon>Pterygota</taxon>
        <taxon>Neoptera</taxon>
        <taxon>Endopterygota</taxon>
        <taxon>Coleoptera</taxon>
        <taxon>Polyphaga</taxon>
        <taxon>Elateriformia</taxon>
        <taxon>Elateroidea</taxon>
        <taxon>Lampyridae</taxon>
        <taxon>Lampyrinae</taxon>
        <taxon>Photinus</taxon>
    </lineage>
</organism>
<protein>
    <recommendedName>
        <fullName evidence="3">ISXO2-like transposase domain-containing protein</fullName>
    </recommendedName>
</protein>
<dbReference type="InParanoid" id="A0A5N4AW69"/>
<feature type="non-terminal residue" evidence="1">
    <location>
        <position position="1"/>
    </location>
</feature>
<evidence type="ECO:0000313" key="2">
    <source>
        <dbReference type="Proteomes" id="UP000327044"/>
    </source>
</evidence>
<dbReference type="PANTHER" id="PTHR47163:SF2">
    <property type="entry name" value="SI:DKEY-17M8.2"/>
    <property type="match status" value="1"/>
</dbReference>
<reference evidence="1 2" key="1">
    <citation type="journal article" date="2018" name="Elife">
        <title>Firefly genomes illuminate parallel origins of bioluminescence in beetles.</title>
        <authorList>
            <person name="Fallon T.R."/>
            <person name="Lower S.E."/>
            <person name="Chang C.H."/>
            <person name="Bessho-Uehara M."/>
            <person name="Martin G.J."/>
            <person name="Bewick A.J."/>
            <person name="Behringer M."/>
            <person name="Debat H.J."/>
            <person name="Wong I."/>
            <person name="Day J.C."/>
            <person name="Suvorov A."/>
            <person name="Silva C.J."/>
            <person name="Stanger-Hall K.F."/>
            <person name="Hall D.W."/>
            <person name="Schmitz R.J."/>
            <person name="Nelson D.R."/>
            <person name="Lewis S.M."/>
            <person name="Shigenobu S."/>
            <person name="Bybee S.M."/>
            <person name="Larracuente A.M."/>
            <person name="Oba Y."/>
            <person name="Weng J.K."/>
        </authorList>
    </citation>
    <scope>NUCLEOTIDE SEQUENCE [LARGE SCALE GENOMIC DNA]</scope>
    <source>
        <strain evidence="1">1611_PpyrPB1</strain>
        <tissue evidence="1">Whole body</tissue>
    </source>
</reference>
<proteinExistence type="predicted"/>
<gene>
    <name evidence="1" type="ORF">PPYR_03767</name>
</gene>
<dbReference type="InterPro" id="IPR053164">
    <property type="entry name" value="IS1016-like_transposase"/>
</dbReference>
<dbReference type="PANTHER" id="PTHR47163">
    <property type="entry name" value="DDE_TNP_IS1595 DOMAIN-CONTAINING PROTEIN"/>
    <property type="match status" value="1"/>
</dbReference>
<dbReference type="AlphaFoldDB" id="A0A5N4AW69"/>
<name>A0A5N4AW69_PHOPY</name>
<dbReference type="EMBL" id="VVIM01000002">
    <property type="protein sequence ID" value="KAB0801581.1"/>
    <property type="molecule type" value="Genomic_DNA"/>
</dbReference>
<dbReference type="Proteomes" id="UP000327044">
    <property type="component" value="Unassembled WGS sequence"/>
</dbReference>
<keyword evidence="2" id="KW-1185">Reference proteome</keyword>
<evidence type="ECO:0000313" key="1">
    <source>
        <dbReference type="EMBL" id="KAB0801581.1"/>
    </source>
</evidence>
<sequence length="114" mass="12690">TTTISDCWKAYDCLGEEGFRLLTVNHSYVFVDPETGSHTQNIERLWRDVRGGVPRYGRKAGHMVEYLAEFMLKRLVPSADRLHPFMQAAATLYPSSGANVEVEDSEEAGPSSAP</sequence>
<comment type="caution">
    <text evidence="1">The sequence shown here is derived from an EMBL/GenBank/DDBJ whole genome shotgun (WGS) entry which is preliminary data.</text>
</comment>
<accession>A0A5N4AW69</accession>
<evidence type="ECO:0008006" key="3">
    <source>
        <dbReference type="Google" id="ProtNLM"/>
    </source>
</evidence>